<accession>A0A0N4YEV9</accession>
<dbReference type="WBParaSite" id="NBR_0001526101-mRNA-1">
    <property type="protein sequence ID" value="NBR_0001526101-mRNA-1"/>
    <property type="gene ID" value="NBR_0001526101"/>
</dbReference>
<reference evidence="3" key="1">
    <citation type="submission" date="2017-02" db="UniProtKB">
        <authorList>
            <consortium name="WormBaseParasite"/>
        </authorList>
    </citation>
    <scope>IDENTIFICATION</scope>
</reference>
<gene>
    <name evidence="1" type="ORF">NBR_LOCUS15262</name>
</gene>
<proteinExistence type="predicted"/>
<organism evidence="3">
    <name type="scientific">Nippostrongylus brasiliensis</name>
    <name type="common">Rat hookworm</name>
    <dbReference type="NCBI Taxonomy" id="27835"/>
    <lineage>
        <taxon>Eukaryota</taxon>
        <taxon>Metazoa</taxon>
        <taxon>Ecdysozoa</taxon>
        <taxon>Nematoda</taxon>
        <taxon>Chromadorea</taxon>
        <taxon>Rhabditida</taxon>
        <taxon>Rhabditina</taxon>
        <taxon>Rhabditomorpha</taxon>
        <taxon>Strongyloidea</taxon>
        <taxon>Heligmosomidae</taxon>
        <taxon>Nippostrongylus</taxon>
    </lineage>
</organism>
<dbReference type="EMBL" id="UYSL01021662">
    <property type="protein sequence ID" value="VDL78856.1"/>
    <property type="molecule type" value="Genomic_DNA"/>
</dbReference>
<protein>
    <submittedName>
        <fullName evidence="3">DnaJ_C domain-containing protein</fullName>
    </submittedName>
</protein>
<reference evidence="1 2" key="2">
    <citation type="submission" date="2018-11" db="EMBL/GenBank/DDBJ databases">
        <authorList>
            <consortium name="Pathogen Informatics"/>
        </authorList>
    </citation>
    <scope>NUCLEOTIDE SEQUENCE [LARGE SCALE GENOMIC DNA]</scope>
</reference>
<evidence type="ECO:0000313" key="3">
    <source>
        <dbReference type="WBParaSite" id="NBR_0001526101-mRNA-1"/>
    </source>
</evidence>
<evidence type="ECO:0000313" key="1">
    <source>
        <dbReference type="EMBL" id="VDL78856.1"/>
    </source>
</evidence>
<sequence>MRKEEYVGETGRPLCIRIKEHLDGLRVITISTPLGEHRVRHHEGAHVDVAVSIFGPQARYRGTQNTRGDLDIS</sequence>
<dbReference type="AlphaFoldDB" id="A0A0N4YEV9"/>
<name>A0A0N4YEV9_NIPBR</name>
<evidence type="ECO:0000313" key="2">
    <source>
        <dbReference type="Proteomes" id="UP000271162"/>
    </source>
</evidence>
<dbReference type="Proteomes" id="UP000271162">
    <property type="component" value="Unassembled WGS sequence"/>
</dbReference>
<keyword evidence="2" id="KW-1185">Reference proteome</keyword>